<feature type="domain" description="Metallo-beta-lactamase" evidence="2">
    <location>
        <begin position="37"/>
        <end position="222"/>
    </location>
</feature>
<name>A0A5K7ZVK1_9BACT</name>
<dbReference type="CDD" id="cd06262">
    <property type="entry name" value="metallo-hydrolase-like_MBL-fold"/>
    <property type="match status" value="1"/>
</dbReference>
<dbReference type="Proteomes" id="UP000425960">
    <property type="component" value="Chromosome"/>
</dbReference>
<dbReference type="RefSeq" id="WP_155324253.1">
    <property type="nucleotide sequence ID" value="NZ_AP021876.1"/>
</dbReference>
<proteinExistence type="inferred from homology"/>
<dbReference type="GO" id="GO:0017001">
    <property type="term" value="P:antibiotic catabolic process"/>
    <property type="evidence" value="ECO:0007669"/>
    <property type="project" value="UniProtKB-ARBA"/>
</dbReference>
<protein>
    <recommendedName>
        <fullName evidence="2">Metallo-beta-lactamase domain-containing protein</fullName>
    </recommendedName>
</protein>
<dbReference type="PANTHER" id="PTHR42951:SF4">
    <property type="entry name" value="ACYL-COENZYME A THIOESTERASE MBLAC2"/>
    <property type="match status" value="1"/>
</dbReference>
<evidence type="ECO:0000259" key="2">
    <source>
        <dbReference type="SMART" id="SM00849"/>
    </source>
</evidence>
<gene>
    <name evidence="3" type="ORF">DSCO28_48380</name>
</gene>
<dbReference type="EMBL" id="AP021876">
    <property type="protein sequence ID" value="BBO84272.1"/>
    <property type="molecule type" value="Genomic_DNA"/>
</dbReference>
<evidence type="ECO:0000256" key="1">
    <source>
        <dbReference type="ARBA" id="ARBA00005250"/>
    </source>
</evidence>
<dbReference type="InterPro" id="IPR001279">
    <property type="entry name" value="Metallo-B-lactamas"/>
</dbReference>
<dbReference type="KEGG" id="dov:DSCO28_48380"/>
<sequence>MRKTIDPMNRLETLPFVHPVTTHIYLTCGPRKGRFPNCHGYLLLGDRTVLIDSGIGTDRIRQIDQTMRIDALIISHSHPDHILAWYGLRDRQLWLPAETPETVEDLVLLGRRFVEGEADARYWTDVVRDRLGIQPLRQPNHRFDDGNRLDFGAIQLSAIHAPGHLDDHYCFLETTSKTLFTTDVDFTGFGPWYGNPESDIRRFRESVMMLRGLAYDRVCTSHKRPMDRNAADRAFARYLEAFERQKMAVRALCATGMDLEAMIQASPFYHNRMADIKMQRIFESQMIRKNLELLLDEGQIVEKQGRYFIRDG</sequence>
<evidence type="ECO:0000313" key="3">
    <source>
        <dbReference type="EMBL" id="BBO84272.1"/>
    </source>
</evidence>
<dbReference type="SUPFAM" id="SSF56281">
    <property type="entry name" value="Metallo-hydrolase/oxidoreductase"/>
    <property type="match status" value="1"/>
</dbReference>
<evidence type="ECO:0000313" key="4">
    <source>
        <dbReference type="Proteomes" id="UP000425960"/>
    </source>
</evidence>
<dbReference type="SMART" id="SM00849">
    <property type="entry name" value="Lactamase_B"/>
    <property type="match status" value="1"/>
</dbReference>
<organism evidence="3 4">
    <name type="scientific">Desulfosarcina ovata subsp. sediminis</name>
    <dbReference type="NCBI Taxonomy" id="885957"/>
    <lineage>
        <taxon>Bacteria</taxon>
        <taxon>Pseudomonadati</taxon>
        <taxon>Thermodesulfobacteriota</taxon>
        <taxon>Desulfobacteria</taxon>
        <taxon>Desulfobacterales</taxon>
        <taxon>Desulfosarcinaceae</taxon>
        <taxon>Desulfosarcina</taxon>
    </lineage>
</organism>
<reference evidence="3 4" key="1">
    <citation type="submission" date="2019-11" db="EMBL/GenBank/DDBJ databases">
        <title>Comparative genomics of hydrocarbon-degrading Desulfosarcina strains.</title>
        <authorList>
            <person name="Watanabe M."/>
            <person name="Kojima H."/>
            <person name="Fukui M."/>
        </authorList>
    </citation>
    <scope>NUCLEOTIDE SEQUENCE [LARGE SCALE GENOMIC DNA]</scope>
    <source>
        <strain evidence="3 4">28bB2T</strain>
    </source>
</reference>
<comment type="similarity">
    <text evidence="1">Belongs to the metallo-beta-lactamase superfamily. Class-B beta-lactamase family.</text>
</comment>
<dbReference type="Gene3D" id="3.60.15.10">
    <property type="entry name" value="Ribonuclease Z/Hydroxyacylglutathione hydrolase-like"/>
    <property type="match status" value="1"/>
</dbReference>
<dbReference type="Pfam" id="PF00753">
    <property type="entry name" value="Lactamase_B"/>
    <property type="match status" value="1"/>
</dbReference>
<dbReference type="AlphaFoldDB" id="A0A5K7ZVK1"/>
<dbReference type="InterPro" id="IPR050855">
    <property type="entry name" value="NDM-1-like"/>
</dbReference>
<accession>A0A5K7ZVK1</accession>
<dbReference type="InterPro" id="IPR036866">
    <property type="entry name" value="RibonucZ/Hydroxyglut_hydro"/>
</dbReference>
<dbReference type="PANTHER" id="PTHR42951">
    <property type="entry name" value="METALLO-BETA-LACTAMASE DOMAIN-CONTAINING"/>
    <property type="match status" value="1"/>
</dbReference>